<comment type="caution">
    <text evidence="2">The sequence shown here is derived from an EMBL/GenBank/DDBJ whole genome shotgun (WGS) entry which is preliminary data.</text>
</comment>
<sequence>MEESERKFAEEMEKSLEERDATKTVLEMNNKKQKDTQKKILDFLGYKVTECESSMVNNKYLLEKKKLTNMVQEAFTLKRTIETNQNELKCKANAREEFLGDEVSGEIRNSVLQEVFSDLWIFLHGLIDRLQNSIMFQDQCFMDLIPAVVGF</sequence>
<keyword evidence="3" id="KW-1185">Reference proteome</keyword>
<dbReference type="EMBL" id="JBBPBM010000004">
    <property type="protein sequence ID" value="KAK8589367.1"/>
    <property type="molecule type" value="Genomic_DNA"/>
</dbReference>
<evidence type="ECO:0000313" key="3">
    <source>
        <dbReference type="Proteomes" id="UP001472677"/>
    </source>
</evidence>
<protein>
    <submittedName>
        <fullName evidence="2">Uncharacterized protein</fullName>
    </submittedName>
</protein>
<evidence type="ECO:0000313" key="2">
    <source>
        <dbReference type="EMBL" id="KAK8589367.1"/>
    </source>
</evidence>
<accession>A0ABR2FYS7</accession>
<organism evidence="2 3">
    <name type="scientific">Hibiscus sabdariffa</name>
    <name type="common">roselle</name>
    <dbReference type="NCBI Taxonomy" id="183260"/>
    <lineage>
        <taxon>Eukaryota</taxon>
        <taxon>Viridiplantae</taxon>
        <taxon>Streptophyta</taxon>
        <taxon>Embryophyta</taxon>
        <taxon>Tracheophyta</taxon>
        <taxon>Spermatophyta</taxon>
        <taxon>Magnoliopsida</taxon>
        <taxon>eudicotyledons</taxon>
        <taxon>Gunneridae</taxon>
        <taxon>Pentapetalae</taxon>
        <taxon>rosids</taxon>
        <taxon>malvids</taxon>
        <taxon>Malvales</taxon>
        <taxon>Malvaceae</taxon>
        <taxon>Malvoideae</taxon>
        <taxon>Hibiscus</taxon>
    </lineage>
</organism>
<evidence type="ECO:0000256" key="1">
    <source>
        <dbReference type="SAM" id="MobiDB-lite"/>
    </source>
</evidence>
<feature type="region of interest" description="Disordered" evidence="1">
    <location>
        <begin position="1"/>
        <end position="25"/>
    </location>
</feature>
<gene>
    <name evidence="2" type="ORF">V6N12_023766</name>
</gene>
<name>A0ABR2FYS7_9ROSI</name>
<proteinExistence type="predicted"/>
<feature type="compositionally biased region" description="Basic and acidic residues" evidence="1">
    <location>
        <begin position="1"/>
        <end position="22"/>
    </location>
</feature>
<reference evidence="2 3" key="1">
    <citation type="journal article" date="2024" name="G3 (Bethesda)">
        <title>Genome assembly of Hibiscus sabdariffa L. provides insights into metabolisms of medicinal natural products.</title>
        <authorList>
            <person name="Kim T."/>
        </authorList>
    </citation>
    <scope>NUCLEOTIDE SEQUENCE [LARGE SCALE GENOMIC DNA]</scope>
    <source>
        <strain evidence="2">TK-2024</strain>
        <tissue evidence="2">Old leaves</tissue>
    </source>
</reference>
<dbReference type="Proteomes" id="UP001472677">
    <property type="component" value="Unassembled WGS sequence"/>
</dbReference>